<gene>
    <name evidence="2" type="ORF">CMV_021338</name>
</gene>
<evidence type="ECO:0000256" key="1">
    <source>
        <dbReference type="SAM" id="MobiDB-lite"/>
    </source>
</evidence>
<name>A0A8J4QUH9_9ROSI</name>
<accession>A0A8J4QUH9</accession>
<evidence type="ECO:0000313" key="3">
    <source>
        <dbReference type="Proteomes" id="UP000737018"/>
    </source>
</evidence>
<protein>
    <submittedName>
        <fullName evidence="2">Uncharacterized protein</fullName>
    </submittedName>
</protein>
<sequence>MEPFVVPGLPDMIEITRAQLPNAVNIDPTNTMDIREECREAELEAFGVIVNTFEELEPAYVREVRKSNKALSRSPKHTPFTSEKTEKTEEAHLRNPNTRLCFLPPPPQPDRRSLTAGAALRQKLTPSPDSFLSHRILLLLPLAGFSSCFLLPDSPLAHAFTGFSSCPNLLLPKSPDSFLELVNMPEPHKGCGRPKAAGKCLAKD</sequence>
<evidence type="ECO:0000313" key="2">
    <source>
        <dbReference type="EMBL" id="KAF3953194.1"/>
    </source>
</evidence>
<dbReference type="AlphaFoldDB" id="A0A8J4QUH9"/>
<feature type="region of interest" description="Disordered" evidence="1">
    <location>
        <begin position="67"/>
        <end position="113"/>
    </location>
</feature>
<dbReference type="Gene3D" id="3.40.50.2000">
    <property type="entry name" value="Glycogen Phosphorylase B"/>
    <property type="match status" value="1"/>
</dbReference>
<dbReference type="OrthoDB" id="1730040at2759"/>
<dbReference type="EMBL" id="JRKL02004185">
    <property type="protein sequence ID" value="KAF3953194.1"/>
    <property type="molecule type" value="Genomic_DNA"/>
</dbReference>
<feature type="compositionally biased region" description="Basic and acidic residues" evidence="1">
    <location>
        <begin position="83"/>
        <end position="93"/>
    </location>
</feature>
<keyword evidence="3" id="KW-1185">Reference proteome</keyword>
<organism evidence="2 3">
    <name type="scientific">Castanea mollissima</name>
    <name type="common">Chinese chestnut</name>
    <dbReference type="NCBI Taxonomy" id="60419"/>
    <lineage>
        <taxon>Eukaryota</taxon>
        <taxon>Viridiplantae</taxon>
        <taxon>Streptophyta</taxon>
        <taxon>Embryophyta</taxon>
        <taxon>Tracheophyta</taxon>
        <taxon>Spermatophyta</taxon>
        <taxon>Magnoliopsida</taxon>
        <taxon>eudicotyledons</taxon>
        <taxon>Gunneridae</taxon>
        <taxon>Pentapetalae</taxon>
        <taxon>rosids</taxon>
        <taxon>fabids</taxon>
        <taxon>Fagales</taxon>
        <taxon>Fagaceae</taxon>
        <taxon>Castanea</taxon>
    </lineage>
</organism>
<dbReference type="Proteomes" id="UP000737018">
    <property type="component" value="Unassembled WGS sequence"/>
</dbReference>
<proteinExistence type="predicted"/>
<reference evidence="2" key="1">
    <citation type="submission" date="2020-03" db="EMBL/GenBank/DDBJ databases">
        <title>Castanea mollissima Vanexum genome sequencing.</title>
        <authorList>
            <person name="Staton M."/>
        </authorList>
    </citation>
    <scope>NUCLEOTIDE SEQUENCE</scope>
    <source>
        <tissue evidence="2">Leaf</tissue>
    </source>
</reference>
<comment type="caution">
    <text evidence="2">The sequence shown here is derived from an EMBL/GenBank/DDBJ whole genome shotgun (WGS) entry which is preliminary data.</text>
</comment>